<keyword evidence="4" id="KW-0472">Membrane</keyword>
<feature type="domain" description="J" evidence="5">
    <location>
        <begin position="6"/>
        <end position="67"/>
    </location>
</feature>
<dbReference type="InterPro" id="IPR029058">
    <property type="entry name" value="AB_hydrolase_fold"/>
</dbReference>
<name>A0A813KYQ4_POLGL</name>
<accession>A0A813KYQ4</accession>
<keyword evidence="1" id="KW-0521">NADP</keyword>
<feature type="compositionally biased region" description="Basic and acidic residues" evidence="3">
    <location>
        <begin position="88"/>
        <end position="98"/>
    </location>
</feature>
<protein>
    <recommendedName>
        <fullName evidence="5">J domain-containing protein</fullName>
    </recommendedName>
</protein>
<keyword evidence="4" id="KW-1133">Transmembrane helix</keyword>
<dbReference type="InterPro" id="IPR051034">
    <property type="entry name" value="Mito_Enoyl-ACP_Reductase"/>
</dbReference>
<dbReference type="Pfam" id="PF00226">
    <property type="entry name" value="DnaJ"/>
    <property type="match status" value="1"/>
</dbReference>
<dbReference type="InterPro" id="IPR036869">
    <property type="entry name" value="J_dom_sf"/>
</dbReference>
<dbReference type="PRINTS" id="PR00625">
    <property type="entry name" value="JDOMAIN"/>
</dbReference>
<dbReference type="Gene3D" id="1.10.287.110">
    <property type="entry name" value="DnaJ domain"/>
    <property type="match status" value="1"/>
</dbReference>
<dbReference type="CDD" id="cd06257">
    <property type="entry name" value="DnaJ"/>
    <property type="match status" value="1"/>
</dbReference>
<evidence type="ECO:0000313" key="6">
    <source>
        <dbReference type="EMBL" id="CAE8715289.1"/>
    </source>
</evidence>
<feature type="compositionally biased region" description="Basic and acidic residues" evidence="3">
    <location>
        <begin position="573"/>
        <end position="583"/>
    </location>
</feature>
<dbReference type="SUPFAM" id="SSF46565">
    <property type="entry name" value="Chaperone J-domain"/>
    <property type="match status" value="1"/>
</dbReference>
<dbReference type="PROSITE" id="PS50076">
    <property type="entry name" value="DNAJ_2"/>
    <property type="match status" value="1"/>
</dbReference>
<evidence type="ECO:0000256" key="4">
    <source>
        <dbReference type="SAM" id="Phobius"/>
    </source>
</evidence>
<dbReference type="AlphaFoldDB" id="A0A813KYQ4"/>
<feature type="compositionally biased region" description="Polar residues" evidence="3">
    <location>
        <begin position="551"/>
        <end position="572"/>
    </location>
</feature>
<dbReference type="InterPro" id="IPR003140">
    <property type="entry name" value="PLipase/COase/thioEstase"/>
</dbReference>
<feature type="transmembrane region" description="Helical" evidence="4">
    <location>
        <begin position="748"/>
        <end position="765"/>
    </location>
</feature>
<dbReference type="PANTHER" id="PTHR43981:SF2">
    <property type="entry name" value="ENOYL-[ACYL-CARRIER-PROTEIN] REDUCTASE, MITOCHONDRIAL"/>
    <property type="match status" value="1"/>
</dbReference>
<dbReference type="Proteomes" id="UP000626109">
    <property type="component" value="Unassembled WGS sequence"/>
</dbReference>
<reference evidence="6" key="1">
    <citation type="submission" date="2021-02" db="EMBL/GenBank/DDBJ databases">
        <authorList>
            <person name="Dougan E. K."/>
            <person name="Rhodes N."/>
            <person name="Thang M."/>
            <person name="Chan C."/>
        </authorList>
    </citation>
    <scope>NUCLEOTIDE SEQUENCE</scope>
</reference>
<dbReference type="GO" id="GO:0005739">
    <property type="term" value="C:mitochondrion"/>
    <property type="evidence" value="ECO:0007669"/>
    <property type="project" value="TreeGrafter"/>
</dbReference>
<evidence type="ECO:0000256" key="2">
    <source>
        <dbReference type="ARBA" id="ARBA00023002"/>
    </source>
</evidence>
<feature type="region of interest" description="Disordered" evidence="3">
    <location>
        <begin position="551"/>
        <end position="583"/>
    </location>
</feature>
<dbReference type="Gene3D" id="3.90.180.10">
    <property type="entry name" value="Medium-chain alcohol dehydrogenases, catalytic domain"/>
    <property type="match status" value="1"/>
</dbReference>
<keyword evidence="2" id="KW-0560">Oxidoreductase</keyword>
<comment type="caution">
    <text evidence="6">The sequence shown here is derived from an EMBL/GenBank/DDBJ whole genome shotgun (WGS) entry which is preliminary data.</text>
</comment>
<dbReference type="SUPFAM" id="SSF50129">
    <property type="entry name" value="GroES-like"/>
    <property type="match status" value="1"/>
</dbReference>
<dbReference type="PROSITE" id="PS00636">
    <property type="entry name" value="DNAJ_1"/>
    <property type="match status" value="1"/>
</dbReference>
<proteinExistence type="predicted"/>
<sequence>MSSEPDYYELIGVERGATLHEIRSKFRQRVLAEHPDKGGDPKKFQLLNKAYNVLTDQDKRRRYDSTGRTEKTAEEEFAESFGGGRLSQEQRPKDADEKAVVNLQDRLSKGSQPGAHEDGFSEWLRQRDQKEMVMTDADFMKTALFNAAELATNVAHPGPVQHVLGSPKTDAYGQTLGGAVQVQSKPRTLKKTIDHDELVVRMMAVPVDDSMVYAELNKSGVCLGMTGVGKVEQAGSRIEDLKQDDAVLILPKPTKFSSQRPIGSARTLLICNEEDLIRIPAEILEELTPEQICLAPTIVCAYTLLEVYGAKLKPGDSVLLNAAHMSASGSSLLQLCKLLKLKPLCLLSLPGAPKNLVKGEYGAKSAWQDAESKTQASAPVKAQYERISEWLITMGAEEVFPDAVALLRWRDRNQRMLPKLALDGIATRDSAEQLIHCLQTGDKDAQLVVYGYGVAQPIEISPPLLSAWGGSLVGFSISRWVHALTANAKKMMAVMENITKLVRANKFTLDTVLYKVGEDAISDAFSRAADASDSAQVVLIFPTLQEELQNSGEDVSVRPASQPQKSAGSQPQENKKTKEDDEREKLKQEWLNLLFTDQSVAAMNPEGPLPISLEYGERNPESLVIWVGDDPKTESAVLREIGSSIGNARFMVASWSQHPAGEGLIEFDVDAPDVTDGSWYLRDRSNFENEDLDLLHDFELLGRCLVEAIDVKLAEYRLDWKNVVLCGFGKGAGIALYASLIRVIPTQVSAIILFSPIVAFPAFLAEKIAAVKRDSSPLKVFTIWGSRNKSTPGAYRQLLAQALRKSPEVQTTPDTLPDGEHKFDVKSYGVLTSLLPLCLPR</sequence>
<evidence type="ECO:0000256" key="1">
    <source>
        <dbReference type="ARBA" id="ARBA00022857"/>
    </source>
</evidence>
<evidence type="ECO:0000256" key="3">
    <source>
        <dbReference type="SAM" id="MobiDB-lite"/>
    </source>
</evidence>
<evidence type="ECO:0000313" key="7">
    <source>
        <dbReference type="Proteomes" id="UP000626109"/>
    </source>
</evidence>
<dbReference type="SMART" id="SM00271">
    <property type="entry name" value="DnaJ"/>
    <property type="match status" value="1"/>
</dbReference>
<dbReference type="GO" id="GO:0016787">
    <property type="term" value="F:hydrolase activity"/>
    <property type="evidence" value="ECO:0007669"/>
    <property type="project" value="InterPro"/>
</dbReference>
<organism evidence="6 7">
    <name type="scientific">Polarella glacialis</name>
    <name type="common">Dinoflagellate</name>
    <dbReference type="NCBI Taxonomy" id="89957"/>
    <lineage>
        <taxon>Eukaryota</taxon>
        <taxon>Sar</taxon>
        <taxon>Alveolata</taxon>
        <taxon>Dinophyceae</taxon>
        <taxon>Suessiales</taxon>
        <taxon>Suessiaceae</taxon>
        <taxon>Polarella</taxon>
    </lineage>
</organism>
<dbReference type="GO" id="GO:0006631">
    <property type="term" value="P:fatty acid metabolic process"/>
    <property type="evidence" value="ECO:0007669"/>
    <property type="project" value="TreeGrafter"/>
</dbReference>
<dbReference type="Gene3D" id="3.40.50.1820">
    <property type="entry name" value="alpha/beta hydrolase"/>
    <property type="match status" value="1"/>
</dbReference>
<dbReference type="InterPro" id="IPR001623">
    <property type="entry name" value="DnaJ_domain"/>
</dbReference>
<keyword evidence="4" id="KW-0812">Transmembrane</keyword>
<dbReference type="SUPFAM" id="SSF53474">
    <property type="entry name" value="alpha/beta-Hydrolases"/>
    <property type="match status" value="1"/>
</dbReference>
<gene>
    <name evidence="6" type="ORF">PGLA2088_LOCUS38453</name>
</gene>
<dbReference type="GO" id="GO:0016491">
    <property type="term" value="F:oxidoreductase activity"/>
    <property type="evidence" value="ECO:0007669"/>
    <property type="project" value="UniProtKB-KW"/>
</dbReference>
<feature type="compositionally biased region" description="Basic and acidic residues" evidence="3">
    <location>
        <begin position="58"/>
        <end position="74"/>
    </location>
</feature>
<dbReference type="PANTHER" id="PTHR43981">
    <property type="entry name" value="ENOYL-[ACYL-CARRIER-PROTEIN] REDUCTASE, MITOCHONDRIAL"/>
    <property type="match status" value="1"/>
</dbReference>
<dbReference type="EMBL" id="CAJNNW010032754">
    <property type="protein sequence ID" value="CAE8715289.1"/>
    <property type="molecule type" value="Genomic_DNA"/>
</dbReference>
<dbReference type="Gene3D" id="3.40.50.720">
    <property type="entry name" value="NAD(P)-binding Rossmann-like Domain"/>
    <property type="match status" value="2"/>
</dbReference>
<feature type="region of interest" description="Disordered" evidence="3">
    <location>
        <begin position="58"/>
        <end position="98"/>
    </location>
</feature>
<dbReference type="InterPro" id="IPR018253">
    <property type="entry name" value="DnaJ_domain_CS"/>
</dbReference>
<evidence type="ECO:0000259" key="5">
    <source>
        <dbReference type="PROSITE" id="PS50076"/>
    </source>
</evidence>
<dbReference type="InterPro" id="IPR011032">
    <property type="entry name" value="GroES-like_sf"/>
</dbReference>
<dbReference type="Pfam" id="PF02230">
    <property type="entry name" value="Abhydrolase_2"/>
    <property type="match status" value="1"/>
</dbReference>